<feature type="transmembrane region" description="Helical" evidence="7">
    <location>
        <begin position="12"/>
        <end position="30"/>
    </location>
</feature>
<keyword evidence="9" id="KW-0808">Transferase</keyword>
<proteinExistence type="inferred from homology"/>
<feature type="transmembrane region" description="Helical" evidence="7">
    <location>
        <begin position="201"/>
        <end position="220"/>
    </location>
</feature>
<comment type="similarity">
    <text evidence="2">Belongs to the acyltransferase 3 family.</text>
</comment>
<evidence type="ECO:0000256" key="3">
    <source>
        <dbReference type="ARBA" id="ARBA00022475"/>
    </source>
</evidence>
<evidence type="ECO:0000256" key="5">
    <source>
        <dbReference type="ARBA" id="ARBA00022989"/>
    </source>
</evidence>
<feature type="transmembrane region" description="Helical" evidence="7">
    <location>
        <begin position="227"/>
        <end position="244"/>
    </location>
</feature>
<name>A0ABW5WH27_9PSEU</name>
<dbReference type="InterPro" id="IPR002656">
    <property type="entry name" value="Acyl_transf_3_dom"/>
</dbReference>
<keyword evidence="4 7" id="KW-0812">Transmembrane</keyword>
<feature type="domain" description="Acyltransferase 3" evidence="8">
    <location>
        <begin position="8"/>
        <end position="328"/>
    </location>
</feature>
<evidence type="ECO:0000259" key="8">
    <source>
        <dbReference type="Pfam" id="PF01757"/>
    </source>
</evidence>
<dbReference type="Pfam" id="PF01757">
    <property type="entry name" value="Acyl_transf_3"/>
    <property type="match status" value="1"/>
</dbReference>
<dbReference type="EMBL" id="JBHUOF010000049">
    <property type="protein sequence ID" value="MFD2803034.1"/>
    <property type="molecule type" value="Genomic_DNA"/>
</dbReference>
<keyword evidence="5 7" id="KW-1133">Transmembrane helix</keyword>
<reference evidence="10" key="1">
    <citation type="journal article" date="2019" name="Int. J. Syst. Evol. Microbiol.">
        <title>The Global Catalogue of Microorganisms (GCM) 10K type strain sequencing project: providing services to taxonomists for standard genome sequencing and annotation.</title>
        <authorList>
            <consortium name="The Broad Institute Genomics Platform"/>
            <consortium name="The Broad Institute Genome Sequencing Center for Infectious Disease"/>
            <person name="Wu L."/>
            <person name="Ma J."/>
        </authorList>
    </citation>
    <scope>NUCLEOTIDE SEQUENCE [LARGE SCALE GENOMIC DNA]</scope>
    <source>
        <strain evidence="10">IBRC-M 10906</strain>
    </source>
</reference>
<keyword evidence="3" id="KW-1003">Cell membrane</keyword>
<dbReference type="Proteomes" id="UP001597478">
    <property type="component" value="Unassembled WGS sequence"/>
</dbReference>
<accession>A0ABW5WH27</accession>
<dbReference type="PANTHER" id="PTHR40074:SF2">
    <property type="entry name" value="O-ACETYLTRANSFERASE WECH"/>
    <property type="match status" value="1"/>
</dbReference>
<evidence type="ECO:0000313" key="9">
    <source>
        <dbReference type="EMBL" id="MFD2803034.1"/>
    </source>
</evidence>
<keyword evidence="6 7" id="KW-0472">Membrane</keyword>
<evidence type="ECO:0000256" key="2">
    <source>
        <dbReference type="ARBA" id="ARBA00007400"/>
    </source>
</evidence>
<evidence type="ECO:0000256" key="1">
    <source>
        <dbReference type="ARBA" id="ARBA00004651"/>
    </source>
</evidence>
<dbReference type="RefSeq" id="WP_377395176.1">
    <property type="nucleotide sequence ID" value="NZ_JBHSAN010000054.1"/>
</dbReference>
<feature type="transmembrane region" description="Helical" evidence="7">
    <location>
        <begin position="256"/>
        <end position="278"/>
    </location>
</feature>
<protein>
    <submittedName>
        <fullName evidence="9">Acyltransferase family protein</fullName>
        <ecNumber evidence="9">2.3.-.-</ecNumber>
    </submittedName>
</protein>
<dbReference type="PANTHER" id="PTHR40074">
    <property type="entry name" value="O-ACETYLTRANSFERASE WECH"/>
    <property type="match status" value="1"/>
</dbReference>
<sequence>MSTRTYLYGLDLLRVVASVLVLFTHIANWFSTRQREWWLAGWVHRDVVTPLHLNDNLSFAGVSLFLLISGLVVTHVADRERPRQFLRRRLARVLPLLFVASVIAWLLVNHAGYRPESGQSSLDLLDLLAGMTLAGFFTTPEVVFLGIAWTLLTQIVFYGYVAATMPLLRRHAWAPSALAAALCCVLLSLATGVGTVAAHRIGMIAAFFPVLCLGQLLSLVHARKVRPGAGVVLGAVHVLLFVWADRLGEYMLGGTAYPRTLLIMLALVALVMTVHGRLSRSRVVRTWSRRTYAIYLLHPLCLYPVLDRLAPVIGADVALLVALGLLAAVVEPAHRLVELPVNNWFRSREGVRSISFPRRRTRLRR</sequence>
<evidence type="ECO:0000256" key="7">
    <source>
        <dbReference type="SAM" id="Phobius"/>
    </source>
</evidence>
<keyword evidence="10" id="KW-1185">Reference proteome</keyword>
<feature type="transmembrane region" description="Helical" evidence="7">
    <location>
        <begin position="89"/>
        <end position="108"/>
    </location>
</feature>
<comment type="subcellular location">
    <subcellularLocation>
        <location evidence="1">Cell membrane</location>
        <topology evidence="1">Multi-pass membrane protein</topology>
    </subcellularLocation>
</comment>
<feature type="transmembrane region" description="Helical" evidence="7">
    <location>
        <begin position="57"/>
        <end position="77"/>
    </location>
</feature>
<evidence type="ECO:0000313" key="10">
    <source>
        <dbReference type="Proteomes" id="UP001597478"/>
    </source>
</evidence>
<feature type="transmembrane region" description="Helical" evidence="7">
    <location>
        <begin position="173"/>
        <end position="195"/>
    </location>
</feature>
<dbReference type="EC" id="2.3.-.-" evidence="9"/>
<organism evidence="9 10">
    <name type="scientific">Prauserella oleivorans</name>
    <dbReference type="NCBI Taxonomy" id="1478153"/>
    <lineage>
        <taxon>Bacteria</taxon>
        <taxon>Bacillati</taxon>
        <taxon>Actinomycetota</taxon>
        <taxon>Actinomycetes</taxon>
        <taxon>Pseudonocardiales</taxon>
        <taxon>Pseudonocardiaceae</taxon>
        <taxon>Prauserella</taxon>
    </lineage>
</organism>
<comment type="caution">
    <text evidence="9">The sequence shown here is derived from an EMBL/GenBank/DDBJ whole genome shotgun (WGS) entry which is preliminary data.</text>
</comment>
<dbReference type="GO" id="GO:0016746">
    <property type="term" value="F:acyltransferase activity"/>
    <property type="evidence" value="ECO:0007669"/>
    <property type="project" value="UniProtKB-KW"/>
</dbReference>
<evidence type="ECO:0000256" key="4">
    <source>
        <dbReference type="ARBA" id="ARBA00022692"/>
    </source>
</evidence>
<feature type="transmembrane region" description="Helical" evidence="7">
    <location>
        <begin position="128"/>
        <end position="161"/>
    </location>
</feature>
<evidence type="ECO:0000256" key="6">
    <source>
        <dbReference type="ARBA" id="ARBA00023136"/>
    </source>
</evidence>
<keyword evidence="9" id="KW-0012">Acyltransferase</keyword>
<gene>
    <name evidence="9" type="ORF">ACFS2C_26935</name>
</gene>